<evidence type="ECO:0000313" key="3">
    <source>
        <dbReference type="Proteomes" id="UP000290289"/>
    </source>
</evidence>
<dbReference type="EMBL" id="RDQH01000334">
    <property type="protein sequence ID" value="RXH91771.1"/>
    <property type="molecule type" value="Genomic_DNA"/>
</dbReference>
<gene>
    <name evidence="2" type="ORF">DVH24_020794</name>
</gene>
<accession>A0A498JEH4</accession>
<feature type="region of interest" description="Disordered" evidence="1">
    <location>
        <begin position="54"/>
        <end position="91"/>
    </location>
</feature>
<evidence type="ECO:0000256" key="1">
    <source>
        <dbReference type="SAM" id="MobiDB-lite"/>
    </source>
</evidence>
<sequence>MGIAEMGMARGALVFWPELVLCPRCFFMVRCLYRSFSILWRYCVWISTARRSRSCTWSPWSPPNPPTDSSSARPSLAAPSSLGSTAVAGSS</sequence>
<proteinExistence type="predicted"/>
<reference evidence="2 3" key="1">
    <citation type="submission" date="2018-10" db="EMBL/GenBank/DDBJ databases">
        <title>A high-quality apple genome assembly.</title>
        <authorList>
            <person name="Hu J."/>
        </authorList>
    </citation>
    <scope>NUCLEOTIDE SEQUENCE [LARGE SCALE GENOMIC DNA]</scope>
    <source>
        <strain evidence="3">cv. HFTH1</strain>
        <tissue evidence="2">Young leaf</tissue>
    </source>
</reference>
<comment type="caution">
    <text evidence="2">The sequence shown here is derived from an EMBL/GenBank/DDBJ whole genome shotgun (WGS) entry which is preliminary data.</text>
</comment>
<name>A0A498JEH4_MALDO</name>
<evidence type="ECO:0000313" key="2">
    <source>
        <dbReference type="EMBL" id="RXH91771.1"/>
    </source>
</evidence>
<dbReference type="AlphaFoldDB" id="A0A498JEH4"/>
<feature type="compositionally biased region" description="Low complexity" evidence="1">
    <location>
        <begin position="67"/>
        <end position="91"/>
    </location>
</feature>
<dbReference type="Proteomes" id="UP000290289">
    <property type="component" value="Chromosome 8"/>
</dbReference>
<organism evidence="2 3">
    <name type="scientific">Malus domestica</name>
    <name type="common">Apple</name>
    <name type="synonym">Pyrus malus</name>
    <dbReference type="NCBI Taxonomy" id="3750"/>
    <lineage>
        <taxon>Eukaryota</taxon>
        <taxon>Viridiplantae</taxon>
        <taxon>Streptophyta</taxon>
        <taxon>Embryophyta</taxon>
        <taxon>Tracheophyta</taxon>
        <taxon>Spermatophyta</taxon>
        <taxon>Magnoliopsida</taxon>
        <taxon>eudicotyledons</taxon>
        <taxon>Gunneridae</taxon>
        <taxon>Pentapetalae</taxon>
        <taxon>rosids</taxon>
        <taxon>fabids</taxon>
        <taxon>Rosales</taxon>
        <taxon>Rosaceae</taxon>
        <taxon>Amygdaloideae</taxon>
        <taxon>Maleae</taxon>
        <taxon>Malus</taxon>
    </lineage>
</organism>
<keyword evidence="3" id="KW-1185">Reference proteome</keyword>
<protein>
    <submittedName>
        <fullName evidence="2">Uncharacterized protein</fullName>
    </submittedName>
</protein>